<evidence type="ECO:0000313" key="3">
    <source>
        <dbReference type="Proteomes" id="UP000016922"/>
    </source>
</evidence>
<gene>
    <name evidence="2" type="ORF">GLAREA_04419</name>
</gene>
<keyword evidence="3" id="KW-1185">Reference proteome</keyword>
<feature type="compositionally biased region" description="Polar residues" evidence="1">
    <location>
        <begin position="186"/>
        <end position="195"/>
    </location>
</feature>
<name>S3DM80_GLAL2</name>
<dbReference type="PANTHER" id="PTHR40625">
    <property type="entry name" value="GTP-BINDING PROTEIN ESDC-RELATED"/>
    <property type="match status" value="1"/>
</dbReference>
<evidence type="ECO:0000256" key="1">
    <source>
        <dbReference type="SAM" id="MobiDB-lite"/>
    </source>
</evidence>
<reference evidence="2 3" key="1">
    <citation type="journal article" date="2013" name="BMC Genomics">
        <title>Genomics-driven discovery of the pneumocandin biosynthetic gene cluster in the fungus Glarea lozoyensis.</title>
        <authorList>
            <person name="Chen L."/>
            <person name="Yue Q."/>
            <person name="Zhang X."/>
            <person name="Xiang M."/>
            <person name="Wang C."/>
            <person name="Li S."/>
            <person name="Che Y."/>
            <person name="Ortiz-Lopez F.J."/>
            <person name="Bills G.F."/>
            <person name="Liu X."/>
            <person name="An Z."/>
        </authorList>
    </citation>
    <scope>NUCLEOTIDE SEQUENCE [LARGE SCALE GENOMIC DNA]</scope>
    <source>
        <strain evidence="3">ATCC 20868 / MF5171</strain>
    </source>
</reference>
<feature type="region of interest" description="Disordered" evidence="1">
    <location>
        <begin position="106"/>
        <end position="247"/>
    </location>
</feature>
<feature type="region of interest" description="Disordered" evidence="1">
    <location>
        <begin position="259"/>
        <end position="304"/>
    </location>
</feature>
<feature type="compositionally biased region" description="Basic and acidic residues" evidence="1">
    <location>
        <begin position="163"/>
        <end position="179"/>
    </location>
</feature>
<protein>
    <submittedName>
        <fullName evidence="2">Uncharacterized protein</fullName>
    </submittedName>
</protein>
<dbReference type="Proteomes" id="UP000016922">
    <property type="component" value="Unassembled WGS sequence"/>
</dbReference>
<dbReference type="AlphaFoldDB" id="S3DM80"/>
<dbReference type="RefSeq" id="XP_008084987.1">
    <property type="nucleotide sequence ID" value="XM_008086796.1"/>
</dbReference>
<feature type="compositionally biased region" description="Polar residues" evidence="1">
    <location>
        <begin position="130"/>
        <end position="143"/>
    </location>
</feature>
<dbReference type="OMA" id="LITFMAR"/>
<dbReference type="KEGG" id="glz:GLAREA_04419"/>
<dbReference type="eggNOG" id="ENOG502SGBF">
    <property type="taxonomic scope" value="Eukaryota"/>
</dbReference>
<sequence length="458" mass="49685">MERDSKRARGQWRGCHAFTDIICDGEGANGPKRTGGLKMGSTYYYYYELDNGSEVHDPTVPFTTACPYLPGQPVNLLSVPIEIQSPRYRSASLSSVTSQGIMTMNPADKFVAPRPPPPPPSMSSRHRATTAPTLPPQRSSRSASPKADKTSWSPRSFFGLRSPSHEHDSRGRSSSESRRCAPRSISIASTTSNRKASVMEIRDPSPQPPRRSPRAISPPRSIQRKRSSSIIIPEEVADEEDDDNFASQSNLGALYDRGIFTQLSPPPSGLRSPPARTPPTLSPATLSSFKSSSRSNSITKPLPELPEESVMTEPLQMPTITSVAEFPRSHFSISTISTSMSSPSGSTFVFNDSSISDCNDEGDLIPDCESGDEFTYSPVSESNDGRGFTGYSLPEDQYSSELTLQKETVYSQVASPTSRATFGGANISTRAENDLGNMSALEELLSEAGYLGEFIVGK</sequence>
<evidence type="ECO:0000313" key="2">
    <source>
        <dbReference type="EMBL" id="EPE27628.1"/>
    </source>
</evidence>
<accession>S3DM80</accession>
<proteinExistence type="predicted"/>
<dbReference type="HOGENOM" id="CLU_027580_1_0_1"/>
<dbReference type="EMBL" id="KE145369">
    <property type="protein sequence ID" value="EPE27628.1"/>
    <property type="molecule type" value="Genomic_DNA"/>
</dbReference>
<dbReference type="OrthoDB" id="5422351at2759"/>
<feature type="compositionally biased region" description="Low complexity" evidence="1">
    <location>
        <begin position="287"/>
        <end position="297"/>
    </location>
</feature>
<organism evidence="2 3">
    <name type="scientific">Glarea lozoyensis (strain ATCC 20868 / MF5171)</name>
    <dbReference type="NCBI Taxonomy" id="1116229"/>
    <lineage>
        <taxon>Eukaryota</taxon>
        <taxon>Fungi</taxon>
        <taxon>Dikarya</taxon>
        <taxon>Ascomycota</taxon>
        <taxon>Pezizomycotina</taxon>
        <taxon>Leotiomycetes</taxon>
        <taxon>Helotiales</taxon>
        <taxon>Helotiaceae</taxon>
        <taxon>Glarea</taxon>
    </lineage>
</organism>
<dbReference type="PANTHER" id="PTHR40625:SF1">
    <property type="entry name" value="AMP-ACTIVATED PROTEIN KINASE GLYCOGEN-BINDING DOMAIN-CONTAINING PROTEIN"/>
    <property type="match status" value="1"/>
</dbReference>
<dbReference type="GeneID" id="19463474"/>
<feature type="compositionally biased region" description="Acidic residues" evidence="1">
    <location>
        <begin position="235"/>
        <end position="244"/>
    </location>
</feature>